<keyword evidence="7" id="KW-1185">Reference proteome</keyword>
<dbReference type="SUPFAM" id="SSF48452">
    <property type="entry name" value="TPR-like"/>
    <property type="match status" value="1"/>
</dbReference>
<name>A0A7W8G8J2_9SPIR</name>
<feature type="repeat" description="TPR" evidence="3">
    <location>
        <begin position="264"/>
        <end position="297"/>
    </location>
</feature>
<feature type="compositionally biased region" description="Basic and acidic residues" evidence="4">
    <location>
        <begin position="669"/>
        <end position="685"/>
    </location>
</feature>
<evidence type="ECO:0000313" key="7">
    <source>
        <dbReference type="Proteomes" id="UP000518887"/>
    </source>
</evidence>
<dbReference type="Proteomes" id="UP000518887">
    <property type="component" value="Unassembled WGS sequence"/>
</dbReference>
<dbReference type="InterPro" id="IPR011990">
    <property type="entry name" value="TPR-like_helical_dom_sf"/>
</dbReference>
<dbReference type="PANTHER" id="PTHR44943:SF8">
    <property type="entry name" value="TPR REPEAT-CONTAINING PROTEIN MJ0263"/>
    <property type="match status" value="1"/>
</dbReference>
<evidence type="ECO:0000256" key="3">
    <source>
        <dbReference type="PROSITE-ProRule" id="PRU00339"/>
    </source>
</evidence>
<reference evidence="6 7" key="1">
    <citation type="submission" date="2020-08" db="EMBL/GenBank/DDBJ databases">
        <title>Genomic Encyclopedia of Type Strains, Phase IV (KMG-IV): sequencing the most valuable type-strain genomes for metagenomic binning, comparative biology and taxonomic classification.</title>
        <authorList>
            <person name="Goeker M."/>
        </authorList>
    </citation>
    <scope>NUCLEOTIDE SEQUENCE [LARGE SCALE GENOMIC DNA]</scope>
    <source>
        <strain evidence="6 7">DSM 103462</strain>
    </source>
</reference>
<dbReference type="Gene3D" id="1.25.40.10">
    <property type="entry name" value="Tetratricopeptide repeat domain"/>
    <property type="match status" value="2"/>
</dbReference>
<proteinExistence type="predicted"/>
<dbReference type="InterPro" id="IPR051685">
    <property type="entry name" value="Ycf3/AcsC/BcsC/TPR_MFPF"/>
</dbReference>
<organism evidence="6 7">
    <name type="scientific">Treponema ruminis</name>
    <dbReference type="NCBI Taxonomy" id="744515"/>
    <lineage>
        <taxon>Bacteria</taxon>
        <taxon>Pseudomonadati</taxon>
        <taxon>Spirochaetota</taxon>
        <taxon>Spirochaetia</taxon>
        <taxon>Spirochaetales</taxon>
        <taxon>Treponemataceae</taxon>
        <taxon>Treponema</taxon>
    </lineage>
</organism>
<evidence type="ECO:0000256" key="1">
    <source>
        <dbReference type="ARBA" id="ARBA00022737"/>
    </source>
</evidence>
<dbReference type="InterPro" id="IPR019734">
    <property type="entry name" value="TPR_rpt"/>
</dbReference>
<dbReference type="SMART" id="SM00028">
    <property type="entry name" value="TPR"/>
    <property type="match status" value="9"/>
</dbReference>
<dbReference type="PROSITE" id="PS50005">
    <property type="entry name" value="TPR"/>
    <property type="match status" value="2"/>
</dbReference>
<evidence type="ECO:0000256" key="5">
    <source>
        <dbReference type="SAM" id="SignalP"/>
    </source>
</evidence>
<dbReference type="PANTHER" id="PTHR44943">
    <property type="entry name" value="CELLULOSE SYNTHASE OPERON PROTEIN C"/>
    <property type="match status" value="1"/>
</dbReference>
<dbReference type="RefSeq" id="WP_184658294.1">
    <property type="nucleotide sequence ID" value="NZ_CP031518.1"/>
</dbReference>
<gene>
    <name evidence="6" type="ORF">HNP76_001087</name>
</gene>
<evidence type="ECO:0000313" key="6">
    <source>
        <dbReference type="EMBL" id="MBB5225730.1"/>
    </source>
</evidence>
<sequence length="705" mass="80017">MKSIRKCLSVLVFSLSVFAYSESLSALKLFERGVQKQNLEDYYGASEDFQQALQANKSYGEAWFHLSQVTYAIGDYTLALTYLEEADKYAKNRTDIQNLKGMILIALGRLDDARKVFNEILKKYPNDIDSRFGLAELDLFTGSFIGAKNQYEDALKRQGNNRKALLSLALISSELGNQDTARKYIEQALRYHSGESEVHYLAAYLEAKRGNFAEAEKRTRAAVQINPEYTKAYVLLSSILYAQKKYDDVIDMCDYLISKKRSTNEAWYLKGLAQNRKGDWKACVETWNMALAINPYDEVMRSGLELIIMKKLPVEDDRRAAWADFHVQKAREYTKSYFGEKARYEYQRALKINPFDDAARSEFAQLLGNTGLNENYLNQLKFIKQNQERAFDESDEKAKLTPEQKKVNDTIEAYESLMKYSLAAKWNVDPFYLDKTRWHIGLYYTKSPVQLLHCDAEEIAAGMCADIFSGIASTSVALENRAVSGYGEAYRLARKNNLDYFVILNIDETEREITLGATVYSARTGTETTKFSSFRTGNDKFSSVLRAFRRDLLAMLPVRGKILQRSVNDILVDLGTVEGMKKDVVLDVIKAGKITTSDKGLGVTYEEKNHLGTIKINRSGEEISQGTLEQNGFYDRVNVGDEVLVKFRPDEKSEEDAQIADSSPAAGENGKRILPEDEKQKKLDAREMGLVKTPAIIELIRGLKN</sequence>
<keyword evidence="5" id="KW-0732">Signal</keyword>
<dbReference type="EMBL" id="JACHFQ010000003">
    <property type="protein sequence ID" value="MBB5225730.1"/>
    <property type="molecule type" value="Genomic_DNA"/>
</dbReference>
<feature type="region of interest" description="Disordered" evidence="4">
    <location>
        <begin position="650"/>
        <end position="685"/>
    </location>
</feature>
<keyword evidence="2 3" id="KW-0802">TPR repeat</keyword>
<accession>A0A7W8G8J2</accession>
<dbReference type="AlphaFoldDB" id="A0A7W8G8J2"/>
<keyword evidence="1" id="KW-0677">Repeat</keyword>
<dbReference type="Pfam" id="PF04733">
    <property type="entry name" value="Coatomer_E"/>
    <property type="match status" value="1"/>
</dbReference>
<comment type="caution">
    <text evidence="6">The sequence shown here is derived from an EMBL/GenBank/DDBJ whole genome shotgun (WGS) entry which is preliminary data.</text>
</comment>
<dbReference type="Pfam" id="PF13432">
    <property type="entry name" value="TPR_16"/>
    <property type="match status" value="2"/>
</dbReference>
<feature type="signal peptide" evidence="5">
    <location>
        <begin position="1"/>
        <end position="19"/>
    </location>
</feature>
<feature type="repeat" description="TPR" evidence="3">
    <location>
        <begin position="94"/>
        <end position="127"/>
    </location>
</feature>
<evidence type="ECO:0000256" key="2">
    <source>
        <dbReference type="ARBA" id="ARBA00022803"/>
    </source>
</evidence>
<feature type="chain" id="PRO_5031223572" evidence="5">
    <location>
        <begin position="20"/>
        <end position="705"/>
    </location>
</feature>
<evidence type="ECO:0000256" key="4">
    <source>
        <dbReference type="SAM" id="MobiDB-lite"/>
    </source>
</evidence>
<protein>
    <submittedName>
        <fullName evidence="6">Tetratricopeptide (TPR) repeat protein</fullName>
    </submittedName>
</protein>